<name>A0A1G9E2Z5_9RHOB</name>
<protein>
    <submittedName>
        <fullName evidence="3">Predicted dehydrogenase</fullName>
    </submittedName>
</protein>
<evidence type="ECO:0000259" key="2">
    <source>
        <dbReference type="Pfam" id="PF22725"/>
    </source>
</evidence>
<dbReference type="GO" id="GO:0000166">
    <property type="term" value="F:nucleotide binding"/>
    <property type="evidence" value="ECO:0007669"/>
    <property type="project" value="InterPro"/>
</dbReference>
<dbReference type="Gene3D" id="3.40.50.720">
    <property type="entry name" value="NAD(P)-binding Rossmann-like Domain"/>
    <property type="match status" value="1"/>
</dbReference>
<proteinExistence type="predicted"/>
<feature type="domain" description="Gfo/Idh/MocA-like oxidoreductase N-terminal" evidence="1">
    <location>
        <begin position="5"/>
        <end position="121"/>
    </location>
</feature>
<evidence type="ECO:0000313" key="3">
    <source>
        <dbReference type="EMBL" id="SDK70516.1"/>
    </source>
</evidence>
<feature type="domain" description="GFO/IDH/MocA-like oxidoreductase" evidence="2">
    <location>
        <begin position="131"/>
        <end position="262"/>
    </location>
</feature>
<dbReference type="OrthoDB" id="9792935at2"/>
<dbReference type="EMBL" id="FNFV01000004">
    <property type="protein sequence ID" value="SDK70516.1"/>
    <property type="molecule type" value="Genomic_DNA"/>
</dbReference>
<gene>
    <name evidence="3" type="ORF">SAMN05216257_104131</name>
</gene>
<dbReference type="SUPFAM" id="SSF55347">
    <property type="entry name" value="Glyceraldehyde-3-phosphate dehydrogenase-like, C-terminal domain"/>
    <property type="match status" value="1"/>
</dbReference>
<keyword evidence="4" id="KW-1185">Reference proteome</keyword>
<reference evidence="4" key="1">
    <citation type="submission" date="2016-10" db="EMBL/GenBank/DDBJ databases">
        <authorList>
            <person name="Varghese N."/>
            <person name="Submissions S."/>
        </authorList>
    </citation>
    <scope>NUCLEOTIDE SEQUENCE [LARGE SCALE GENOMIC DNA]</scope>
    <source>
        <strain evidence="4">CGMCC 1.10789</strain>
    </source>
</reference>
<dbReference type="InterPro" id="IPR051450">
    <property type="entry name" value="Gfo/Idh/MocA_Oxidoreductases"/>
</dbReference>
<dbReference type="Pfam" id="PF01408">
    <property type="entry name" value="GFO_IDH_MocA"/>
    <property type="match status" value="1"/>
</dbReference>
<evidence type="ECO:0000259" key="1">
    <source>
        <dbReference type="Pfam" id="PF01408"/>
    </source>
</evidence>
<dbReference type="Proteomes" id="UP000199328">
    <property type="component" value="Unassembled WGS sequence"/>
</dbReference>
<dbReference type="InterPro" id="IPR036291">
    <property type="entry name" value="NAD(P)-bd_dom_sf"/>
</dbReference>
<dbReference type="Gene3D" id="3.30.360.10">
    <property type="entry name" value="Dihydrodipicolinate Reductase, domain 2"/>
    <property type="match status" value="1"/>
</dbReference>
<dbReference type="RefSeq" id="WP_092500357.1">
    <property type="nucleotide sequence ID" value="NZ_FNFV01000004.1"/>
</dbReference>
<accession>A0A1G9E2Z5</accession>
<sequence>MSVAIAVAGGGLMGRQHIKAIAESGAVRLHAVIDPDPAAQAVAEGAGGAWFPDLAAALEVSPAPQGVILATPNRLHVEQALACVAAGVPVLVEKPLATSTAEAARLVEAAEAAAVPVLVGHHRRHSPFAAATKRLIETGALGELVAADGICWLYKPEDYFAPEWRRQPGGGPILINLVHDIDLMRHFMGEVAGVQATASSARRGFAVEDTAAVILEFASGAVATLSVSDTAVAPWSWELTAAENPAYPVTGQSCYRIAGTRAALSVPDMRLWRNPGARGWWEPIAPETVAVTREDPLLRQIRHFAAVIEGREAPLVPAREGLATLKVVEAIRQALVTGCQVAPGEM</sequence>
<organism evidence="3 4">
    <name type="scientific">Meinhardsimonia xiamenensis</name>
    <dbReference type="NCBI Taxonomy" id="990712"/>
    <lineage>
        <taxon>Bacteria</taxon>
        <taxon>Pseudomonadati</taxon>
        <taxon>Pseudomonadota</taxon>
        <taxon>Alphaproteobacteria</taxon>
        <taxon>Rhodobacterales</taxon>
        <taxon>Paracoccaceae</taxon>
        <taxon>Meinhardsimonia</taxon>
    </lineage>
</organism>
<dbReference type="InterPro" id="IPR055170">
    <property type="entry name" value="GFO_IDH_MocA-like_dom"/>
</dbReference>
<evidence type="ECO:0000313" key="4">
    <source>
        <dbReference type="Proteomes" id="UP000199328"/>
    </source>
</evidence>
<dbReference type="AlphaFoldDB" id="A0A1G9E2Z5"/>
<dbReference type="Pfam" id="PF22725">
    <property type="entry name" value="GFO_IDH_MocA_C3"/>
    <property type="match status" value="1"/>
</dbReference>
<dbReference type="STRING" id="990712.SAMN05216257_104131"/>
<dbReference type="InterPro" id="IPR000683">
    <property type="entry name" value="Gfo/Idh/MocA-like_OxRdtase_N"/>
</dbReference>
<dbReference type="PANTHER" id="PTHR43377">
    <property type="entry name" value="BILIVERDIN REDUCTASE A"/>
    <property type="match status" value="1"/>
</dbReference>
<dbReference type="PANTHER" id="PTHR43377:SF8">
    <property type="entry name" value="BLR3664 PROTEIN"/>
    <property type="match status" value="1"/>
</dbReference>
<dbReference type="SUPFAM" id="SSF51735">
    <property type="entry name" value="NAD(P)-binding Rossmann-fold domains"/>
    <property type="match status" value="1"/>
</dbReference>